<evidence type="ECO:0000313" key="4">
    <source>
        <dbReference type="Proteomes" id="UP000769157"/>
    </source>
</evidence>
<dbReference type="Pfam" id="PF08202">
    <property type="entry name" value="MIS13"/>
    <property type="match status" value="1"/>
</dbReference>
<feature type="compositionally biased region" description="Basic residues" evidence="2">
    <location>
        <begin position="226"/>
        <end position="238"/>
    </location>
</feature>
<dbReference type="GO" id="GO:0051301">
    <property type="term" value="P:cell division"/>
    <property type="evidence" value="ECO:0007669"/>
    <property type="project" value="InterPro"/>
</dbReference>
<reference evidence="3" key="2">
    <citation type="submission" date="2021-01" db="EMBL/GenBank/DDBJ databases">
        <authorList>
            <person name="Schikora-Tamarit M.A."/>
        </authorList>
    </citation>
    <scope>NUCLEOTIDE SEQUENCE</scope>
    <source>
        <strain evidence="3">CBS6075</strain>
    </source>
</reference>
<feature type="compositionally biased region" description="Basic residues" evidence="2">
    <location>
        <begin position="143"/>
        <end position="155"/>
    </location>
</feature>
<feature type="compositionally biased region" description="Acidic residues" evidence="2">
    <location>
        <begin position="183"/>
        <end position="193"/>
    </location>
</feature>
<feature type="compositionally biased region" description="Acidic residues" evidence="2">
    <location>
        <begin position="117"/>
        <end position="132"/>
    </location>
</feature>
<organism evidence="3 4">
    <name type="scientific">Ogataea philodendri</name>
    <dbReference type="NCBI Taxonomy" id="1378263"/>
    <lineage>
        <taxon>Eukaryota</taxon>
        <taxon>Fungi</taxon>
        <taxon>Dikarya</taxon>
        <taxon>Ascomycota</taxon>
        <taxon>Saccharomycotina</taxon>
        <taxon>Pichiomycetes</taxon>
        <taxon>Pichiales</taxon>
        <taxon>Pichiaceae</taxon>
        <taxon>Ogataea</taxon>
    </lineage>
</organism>
<dbReference type="InterPro" id="IPR013218">
    <property type="entry name" value="Dsn1/Mis13"/>
</dbReference>
<evidence type="ECO:0000313" key="3">
    <source>
        <dbReference type="EMBL" id="KAH3662284.1"/>
    </source>
</evidence>
<proteinExistence type="predicted"/>
<feature type="region of interest" description="Disordered" evidence="2">
    <location>
        <begin position="1"/>
        <end position="250"/>
    </location>
</feature>
<dbReference type="GO" id="GO:0000444">
    <property type="term" value="C:MIS12/MIND type complex"/>
    <property type="evidence" value="ECO:0007669"/>
    <property type="project" value="InterPro"/>
</dbReference>
<dbReference type="AlphaFoldDB" id="A0A9P8T1M5"/>
<evidence type="ECO:0000256" key="1">
    <source>
        <dbReference type="SAM" id="Coils"/>
    </source>
</evidence>
<comment type="caution">
    <text evidence="3">The sequence shown here is derived from an EMBL/GenBank/DDBJ whole genome shotgun (WGS) entry which is preliminary data.</text>
</comment>
<feature type="coiled-coil region" evidence="1">
    <location>
        <begin position="350"/>
        <end position="377"/>
    </location>
</feature>
<keyword evidence="1" id="KW-0175">Coiled coil</keyword>
<dbReference type="PANTHER" id="PTHR14778">
    <property type="entry name" value="KINETOCHORE-ASSOCIATED PROTEIN DSN1 HOMOLOG"/>
    <property type="match status" value="1"/>
</dbReference>
<keyword evidence="4" id="KW-1185">Reference proteome</keyword>
<dbReference type="Proteomes" id="UP000769157">
    <property type="component" value="Unassembled WGS sequence"/>
</dbReference>
<dbReference type="GeneID" id="70237497"/>
<dbReference type="OrthoDB" id="3364649at2759"/>
<reference evidence="3" key="1">
    <citation type="journal article" date="2021" name="Open Biol.">
        <title>Shared evolutionary footprints suggest mitochondrial oxidative damage underlies multiple complex I losses in fungi.</title>
        <authorList>
            <person name="Schikora-Tamarit M.A."/>
            <person name="Marcet-Houben M."/>
            <person name="Nosek J."/>
            <person name="Gabaldon T."/>
        </authorList>
    </citation>
    <scope>NUCLEOTIDE SEQUENCE</scope>
    <source>
        <strain evidence="3">CBS6075</strain>
    </source>
</reference>
<accession>A0A9P8T1M5</accession>
<protein>
    <recommendedName>
        <fullName evidence="5">Kinetochore protein mis13</fullName>
    </recommendedName>
</protein>
<name>A0A9P8T1M5_9ASCO</name>
<dbReference type="RefSeq" id="XP_046059373.1">
    <property type="nucleotide sequence ID" value="XM_046206727.1"/>
</dbReference>
<dbReference type="PANTHER" id="PTHR14778:SF2">
    <property type="entry name" value="KINETOCHORE-ASSOCIATED PROTEIN DSN1 HOMOLOG"/>
    <property type="match status" value="1"/>
</dbReference>
<feature type="compositionally biased region" description="Polar residues" evidence="2">
    <location>
        <begin position="13"/>
        <end position="23"/>
    </location>
</feature>
<evidence type="ECO:0008006" key="5">
    <source>
        <dbReference type="Google" id="ProtNLM"/>
    </source>
</evidence>
<evidence type="ECO:0000256" key="2">
    <source>
        <dbReference type="SAM" id="MobiDB-lite"/>
    </source>
</evidence>
<dbReference type="EMBL" id="JAEUBE010000378">
    <property type="protein sequence ID" value="KAH3662284.1"/>
    <property type="molecule type" value="Genomic_DNA"/>
</dbReference>
<gene>
    <name evidence="3" type="ORF">OGAPHI_005533</name>
</gene>
<dbReference type="GO" id="GO:0007059">
    <property type="term" value="P:chromosome segregation"/>
    <property type="evidence" value="ECO:0007669"/>
    <property type="project" value="InterPro"/>
</dbReference>
<sequence>MSGRQRPKGEDLSQGQLNSSSVLEKTGSGRLGKLLSQESAERSSLPHTNDDFEEEDDGFVFKRGSQPQAPKKAPGKRGRPPGSKNKPKALVEKQTSKRQKPSVTAPTTKRTKTSLLDELEEDPIEGSDEEDDKIFSLETIPKPKPKPKPKPRAKPKAAQPVEKPKRGRKPKAKPAVEEAPVVEQEEEIVEETVEPTKSVQPKKSALSQWLSQTRTKPVDSNTANTSKRRSSLSNRGKRLSSVGNGFVAEPHPEIPDEELYKHISQDLPDPHKMRQLLVWCAKRAAKETSKKKNSTAKNIANVIKDEIIRDLADGKISTSWWVADNDDSETDQRSNADLNKPIIVRPNRANQENLQTLETFEKKLEELNKEEDQWRELGRLALPVKIELPEKNDSQALVDGKLGEIADQLQVLETYQKQLDRLRLVRVLENIKLMVHKLKQSKNAVNELTEKKIREISAKMTQLIEHDDEGHKFSSVDLLKGFSELG</sequence>
<feature type="compositionally biased region" description="Polar residues" evidence="2">
    <location>
        <begin position="198"/>
        <end position="225"/>
    </location>
</feature>